<feature type="signal peptide" evidence="1">
    <location>
        <begin position="1"/>
        <end position="24"/>
    </location>
</feature>
<dbReference type="RefSeq" id="WP_132127649.1">
    <property type="nucleotide sequence ID" value="NZ_CP042432.1"/>
</dbReference>
<dbReference type="AlphaFoldDB" id="A0A4R3KWM4"/>
<accession>A0A4R3KWM4</accession>
<name>A0A4R3KWM4_9SPHI</name>
<dbReference type="InterPro" id="IPR025665">
    <property type="entry name" value="Beta-barrel_OMP_2"/>
</dbReference>
<dbReference type="InterPro" id="IPR011250">
    <property type="entry name" value="OMP/PagP_B-barrel"/>
</dbReference>
<keyword evidence="1" id="KW-0732">Signal</keyword>
<organism evidence="3 4">
    <name type="scientific">Anseongella ginsenosidimutans</name>
    <dbReference type="NCBI Taxonomy" id="496056"/>
    <lineage>
        <taxon>Bacteria</taxon>
        <taxon>Pseudomonadati</taxon>
        <taxon>Bacteroidota</taxon>
        <taxon>Sphingobacteriia</taxon>
        <taxon>Sphingobacteriales</taxon>
        <taxon>Sphingobacteriaceae</taxon>
        <taxon>Anseongella</taxon>
    </lineage>
</organism>
<sequence length="204" mass="22096">MKKHLLLFAIACMAFGISTSYGQATFGVKAGANLANANFDTGSSLSVKPDAIIGFYAGPTARFDVSSRFAIQPELLLSLQGFKWEFDFETGGEDVGFDATFQNLYLNLPVMARFSATEALHLEAGPQVGLLLSSKVKNEDVSVDWEENNELDFGLNIGAGYQLPMGLSVEARYNFGLANIFGDMEDDNTSVTNRVLSLGLGYTF</sequence>
<evidence type="ECO:0000313" key="4">
    <source>
        <dbReference type="Proteomes" id="UP000295807"/>
    </source>
</evidence>
<dbReference type="SUPFAM" id="SSF56925">
    <property type="entry name" value="OMPA-like"/>
    <property type="match status" value="1"/>
</dbReference>
<keyword evidence="4" id="KW-1185">Reference proteome</keyword>
<protein>
    <submittedName>
        <fullName evidence="3">Outer membrane protein with beta-barrel domain</fullName>
    </submittedName>
</protein>
<proteinExistence type="predicted"/>
<feature type="domain" description="Outer membrane protein beta-barrel" evidence="2">
    <location>
        <begin position="24"/>
        <end position="181"/>
    </location>
</feature>
<comment type="caution">
    <text evidence="3">The sequence shown here is derived from an EMBL/GenBank/DDBJ whole genome shotgun (WGS) entry which is preliminary data.</text>
</comment>
<evidence type="ECO:0000259" key="2">
    <source>
        <dbReference type="Pfam" id="PF13568"/>
    </source>
</evidence>
<dbReference type="EMBL" id="SMAD01000001">
    <property type="protein sequence ID" value="TCS90197.1"/>
    <property type="molecule type" value="Genomic_DNA"/>
</dbReference>
<dbReference type="Pfam" id="PF13568">
    <property type="entry name" value="OMP_b-brl_2"/>
    <property type="match status" value="1"/>
</dbReference>
<evidence type="ECO:0000256" key="1">
    <source>
        <dbReference type="SAM" id="SignalP"/>
    </source>
</evidence>
<feature type="chain" id="PRO_5020484536" evidence="1">
    <location>
        <begin position="25"/>
        <end position="204"/>
    </location>
</feature>
<gene>
    <name evidence="3" type="ORF">EDD80_101396</name>
</gene>
<dbReference type="OrthoDB" id="1150878at2"/>
<dbReference type="Gene3D" id="2.40.160.20">
    <property type="match status" value="1"/>
</dbReference>
<reference evidence="3 4" key="1">
    <citation type="submission" date="2019-03" db="EMBL/GenBank/DDBJ databases">
        <title>Genomic Encyclopedia of Type Strains, Phase IV (KMG-IV): sequencing the most valuable type-strain genomes for metagenomic binning, comparative biology and taxonomic classification.</title>
        <authorList>
            <person name="Goeker M."/>
        </authorList>
    </citation>
    <scope>NUCLEOTIDE SEQUENCE [LARGE SCALE GENOMIC DNA]</scope>
    <source>
        <strain evidence="3 4">DSM 21100</strain>
    </source>
</reference>
<dbReference type="Proteomes" id="UP000295807">
    <property type="component" value="Unassembled WGS sequence"/>
</dbReference>
<evidence type="ECO:0000313" key="3">
    <source>
        <dbReference type="EMBL" id="TCS90197.1"/>
    </source>
</evidence>